<keyword evidence="1" id="KW-0813">Transport</keyword>
<feature type="compositionally biased region" description="Acidic residues" evidence="5">
    <location>
        <begin position="1"/>
        <end position="14"/>
    </location>
</feature>
<organism evidence="7 8">
    <name type="scientific">Halalkaliarchaeum desulfuricum</name>
    <dbReference type="NCBI Taxonomy" id="2055893"/>
    <lineage>
        <taxon>Archaea</taxon>
        <taxon>Methanobacteriati</taxon>
        <taxon>Methanobacteriota</taxon>
        <taxon>Stenosarchaea group</taxon>
        <taxon>Halobacteria</taxon>
        <taxon>Halobacteriales</taxon>
        <taxon>Haloferacaceae</taxon>
        <taxon>Halalkaliarchaeum</taxon>
    </lineage>
</organism>
<gene>
    <name evidence="7" type="primary">trxA4</name>
    <name evidence="7" type="ORF">AArcSl_2351</name>
</gene>
<dbReference type="OrthoDB" id="35385at2157"/>
<evidence type="ECO:0000313" key="8">
    <source>
        <dbReference type="Proteomes" id="UP000263012"/>
    </source>
</evidence>
<dbReference type="RefSeq" id="WP_119819429.1">
    <property type="nucleotide sequence ID" value="NZ_CP025066.1"/>
</dbReference>
<dbReference type="PRINTS" id="PR00421">
    <property type="entry name" value="THIOREDOXIN"/>
</dbReference>
<dbReference type="EMBL" id="CP025066">
    <property type="protein sequence ID" value="AUX09973.1"/>
    <property type="molecule type" value="Genomic_DNA"/>
</dbReference>
<evidence type="ECO:0000256" key="3">
    <source>
        <dbReference type="ARBA" id="ARBA00023157"/>
    </source>
</evidence>
<evidence type="ECO:0000256" key="4">
    <source>
        <dbReference type="ARBA" id="ARBA00023284"/>
    </source>
</evidence>
<evidence type="ECO:0000313" key="7">
    <source>
        <dbReference type="EMBL" id="AUX09973.1"/>
    </source>
</evidence>
<dbReference type="GeneID" id="37878708"/>
<sequence length="159" mass="17213">MSDTDGGTDDELEEIRERKRRKLREKLEDGTPGESASGGASSVESVGTDHTESSAPPDEPIELETPDRFDVVVSKYDTVLVDFHAEWCGPCKMMEPAVKSVARETDAAVLKVDIDRHQGLASKFGVRSVPTLVLFRGGEPAQRVMGAQSEAALKRLVSG</sequence>
<proteinExistence type="predicted"/>
<dbReference type="Proteomes" id="UP000263012">
    <property type="component" value="Chromosome"/>
</dbReference>
<keyword evidence="4" id="KW-0676">Redox-active center</keyword>
<accession>A0A343TLK1</accession>
<dbReference type="SUPFAM" id="SSF52833">
    <property type="entry name" value="Thioredoxin-like"/>
    <property type="match status" value="1"/>
</dbReference>
<dbReference type="PANTHER" id="PTHR45663:SF11">
    <property type="entry name" value="GEO12009P1"/>
    <property type="match status" value="1"/>
</dbReference>
<dbReference type="InterPro" id="IPR036249">
    <property type="entry name" value="Thioredoxin-like_sf"/>
</dbReference>
<evidence type="ECO:0000256" key="2">
    <source>
        <dbReference type="ARBA" id="ARBA00022982"/>
    </source>
</evidence>
<reference evidence="8" key="1">
    <citation type="submission" date="2017-11" db="EMBL/GenBank/DDBJ databases">
        <title>Phenotypic and genomic properties of facultatively anaerobic sulfur-reducing natronoarchaea from hypersaline soda lakes.</title>
        <authorList>
            <person name="Sorokin D.Y."/>
            <person name="Kublanov I.V."/>
            <person name="Roman P."/>
            <person name="Sinninghe Damste J.S."/>
            <person name="Golyshin P.N."/>
            <person name="Rojo D."/>
            <person name="Ciordia S."/>
            <person name="Mena M.D.C."/>
            <person name="Ferrer M."/>
            <person name="Messina E."/>
            <person name="Smedile F."/>
            <person name="La Spada G."/>
            <person name="La Cono V."/>
            <person name="Yakimov M.M."/>
        </authorList>
    </citation>
    <scope>NUCLEOTIDE SEQUENCE [LARGE SCALE GENOMIC DNA]</scope>
    <source>
        <strain evidence="8">AArc-Sl</strain>
    </source>
</reference>
<dbReference type="Gene3D" id="3.40.30.10">
    <property type="entry name" value="Glutaredoxin"/>
    <property type="match status" value="1"/>
</dbReference>
<dbReference type="CDD" id="cd02947">
    <property type="entry name" value="TRX_family"/>
    <property type="match status" value="1"/>
</dbReference>
<evidence type="ECO:0000256" key="1">
    <source>
        <dbReference type="ARBA" id="ARBA00022448"/>
    </source>
</evidence>
<dbReference type="AlphaFoldDB" id="A0A343TLK1"/>
<dbReference type="GO" id="GO:0015035">
    <property type="term" value="F:protein-disulfide reductase activity"/>
    <property type="evidence" value="ECO:0007669"/>
    <property type="project" value="InterPro"/>
</dbReference>
<keyword evidence="2" id="KW-0249">Electron transport</keyword>
<name>A0A343TLK1_9EURY</name>
<dbReference type="Pfam" id="PF00085">
    <property type="entry name" value="Thioredoxin"/>
    <property type="match status" value="1"/>
</dbReference>
<keyword evidence="8" id="KW-1185">Reference proteome</keyword>
<feature type="compositionally biased region" description="Low complexity" evidence="5">
    <location>
        <begin position="33"/>
        <end position="46"/>
    </location>
</feature>
<feature type="domain" description="Thioredoxin" evidence="6">
    <location>
        <begin position="44"/>
        <end position="159"/>
    </location>
</feature>
<dbReference type="GO" id="GO:0005737">
    <property type="term" value="C:cytoplasm"/>
    <property type="evidence" value="ECO:0007669"/>
    <property type="project" value="TreeGrafter"/>
</dbReference>
<dbReference type="PROSITE" id="PS51352">
    <property type="entry name" value="THIOREDOXIN_2"/>
    <property type="match status" value="1"/>
</dbReference>
<dbReference type="InterPro" id="IPR005746">
    <property type="entry name" value="Thioredoxin"/>
</dbReference>
<dbReference type="InterPro" id="IPR013766">
    <property type="entry name" value="Thioredoxin_domain"/>
</dbReference>
<dbReference type="KEGG" id="hdf:AArcSl_2351"/>
<dbReference type="InterPro" id="IPR017937">
    <property type="entry name" value="Thioredoxin_CS"/>
</dbReference>
<dbReference type="PROSITE" id="PS00194">
    <property type="entry name" value="THIOREDOXIN_1"/>
    <property type="match status" value="1"/>
</dbReference>
<keyword evidence="3" id="KW-1015">Disulfide bond</keyword>
<dbReference type="PANTHER" id="PTHR45663">
    <property type="entry name" value="GEO12009P1"/>
    <property type="match status" value="1"/>
</dbReference>
<protein>
    <submittedName>
        <fullName evidence="7">Thioredoxin</fullName>
    </submittedName>
</protein>
<dbReference type="NCBIfam" id="TIGR01068">
    <property type="entry name" value="thioredoxin"/>
    <property type="match status" value="1"/>
</dbReference>
<evidence type="ECO:0000259" key="6">
    <source>
        <dbReference type="PROSITE" id="PS51352"/>
    </source>
</evidence>
<evidence type="ECO:0000256" key="5">
    <source>
        <dbReference type="SAM" id="MobiDB-lite"/>
    </source>
</evidence>
<feature type="region of interest" description="Disordered" evidence="5">
    <location>
        <begin position="1"/>
        <end position="66"/>
    </location>
</feature>